<dbReference type="GO" id="GO:0009116">
    <property type="term" value="P:nucleoside metabolic process"/>
    <property type="evidence" value="ECO:0007669"/>
    <property type="project" value="InterPro"/>
</dbReference>
<name>A0A2C5YFB1_9HYPO</name>
<evidence type="ECO:0000259" key="2">
    <source>
        <dbReference type="Pfam" id="PF06985"/>
    </source>
</evidence>
<proteinExistence type="predicted"/>
<dbReference type="Proteomes" id="UP000226192">
    <property type="component" value="Unassembled WGS sequence"/>
</dbReference>
<dbReference type="PANTHER" id="PTHR24148:SF64">
    <property type="entry name" value="HETEROKARYON INCOMPATIBILITY DOMAIN-CONTAINING PROTEIN"/>
    <property type="match status" value="1"/>
</dbReference>
<dbReference type="AlphaFoldDB" id="A0A2C5YFB1"/>
<reference evidence="3 4" key="1">
    <citation type="submission" date="2017-06" db="EMBL/GenBank/DDBJ databases">
        <title>Ant-infecting Ophiocordyceps genomes reveal a high diversity of potential behavioral manipulation genes and a possible major role for enterotoxins.</title>
        <authorList>
            <person name="De Bekker C."/>
            <person name="Evans H.C."/>
            <person name="Brachmann A."/>
            <person name="Hughes D.P."/>
        </authorList>
    </citation>
    <scope>NUCLEOTIDE SEQUENCE [LARGE SCALE GENOMIC DNA]</scope>
    <source>
        <strain evidence="3 4">Map64</strain>
    </source>
</reference>
<keyword evidence="4" id="KW-1185">Reference proteome</keyword>
<evidence type="ECO:0000313" key="4">
    <source>
        <dbReference type="Proteomes" id="UP000226192"/>
    </source>
</evidence>
<accession>A0A2C5YFB1</accession>
<comment type="caution">
    <text evidence="3">The sequence shown here is derived from an EMBL/GenBank/DDBJ whole genome shotgun (WGS) entry which is preliminary data.</text>
</comment>
<dbReference type="EMBL" id="NJET01000010">
    <property type="protein sequence ID" value="PHH66170.1"/>
    <property type="molecule type" value="Genomic_DNA"/>
</dbReference>
<evidence type="ECO:0000313" key="3">
    <source>
        <dbReference type="EMBL" id="PHH66170.1"/>
    </source>
</evidence>
<dbReference type="InterPro" id="IPR010730">
    <property type="entry name" value="HET"/>
</dbReference>
<gene>
    <name evidence="3" type="ORF">CDD81_233</name>
</gene>
<dbReference type="PANTHER" id="PTHR24148">
    <property type="entry name" value="ANKYRIN REPEAT DOMAIN-CONTAINING PROTEIN 39 HOMOLOG-RELATED"/>
    <property type="match status" value="1"/>
</dbReference>
<dbReference type="Gene3D" id="3.40.50.1580">
    <property type="entry name" value="Nucleoside phosphorylase domain"/>
    <property type="match status" value="1"/>
</dbReference>
<dbReference type="InterPro" id="IPR035994">
    <property type="entry name" value="Nucleoside_phosphorylase_sf"/>
</dbReference>
<feature type="region of interest" description="Disordered" evidence="1">
    <location>
        <begin position="162"/>
        <end position="191"/>
    </location>
</feature>
<dbReference type="GO" id="GO:0003824">
    <property type="term" value="F:catalytic activity"/>
    <property type="evidence" value="ECO:0007669"/>
    <property type="project" value="InterPro"/>
</dbReference>
<organism evidence="3 4">
    <name type="scientific">Ophiocordyceps australis</name>
    <dbReference type="NCBI Taxonomy" id="1399860"/>
    <lineage>
        <taxon>Eukaryota</taxon>
        <taxon>Fungi</taxon>
        <taxon>Dikarya</taxon>
        <taxon>Ascomycota</taxon>
        <taxon>Pezizomycotina</taxon>
        <taxon>Sordariomycetes</taxon>
        <taxon>Hypocreomycetidae</taxon>
        <taxon>Hypocreales</taxon>
        <taxon>Ophiocordycipitaceae</taxon>
        <taxon>Ophiocordyceps</taxon>
    </lineage>
</organism>
<sequence length="1031" mass="116030">MASDQRSSYRIAIVTTSEADRAFAIAELENIYQQPITPLSDAYVVGRIGKHNVVVASVSDPASTPALIDSLLKDFPHIRAGFLVTAEGSVSHNGIARIGDVVVGVKPEARHGLVHFGKDSSMGENQIVMTGQLSLPPRTVIGAISDMASPRAQCTWHRHLGFKQPTAEKSSSSEHGRPLKMRLHQQTAPPRALRGTIGSLNREAHDTSLVEKTAKEYDTMCFTTAARNLQAFLPFLAICGVSDHYNQGEAVVTGSNVVNLPGRAAFSYASGLLHQLDPEKLDAEDRIANIFRYPKFDLERPGFRLLKLEPEKKQGVFRGTLFQAYMDEPENIIEYHALSYAWGCTELTERIMVDGHYLPITDNLEHALDNLREPGKARILWIDAICIDQSNFKERGHQVGVMNQIFAKAANVIFWLGRGNFDTQALMSSLQKFQSKVYSMPFKTWHVNDSHWKDIWNETQPSNHEEILTLRKKQHDGLIFLLEKPWFQRVWIVQEVFNARRATIGCNRGLVKADVFSLAPMLLEIEPHAHCQAIIESMPGPYRNSRLAEKPTLVSLLWKFRGQEATDNRDKIYALLDLARHTPEKPSLEVSYGKSEVELLQDTMTYMFGETKVHVPTITYLQENLAKIAGDLLTDKIRIAASPGYVKDYIQECDLFISEDAILAAVQRGPDMLRLILGSKVERIPIQTELICKAAQMNQYSFNPALADSSLPVFLETEYAAKEVQFSHSLFNIAARYSASLVHYFLKNYGNEFVITREILEEAAQGTGQALEVLLDGQERETDISKSVIQQAVGNKTGPNSFRVVFKKCGSNFEISNDILLEAFNGRRTIDPLLHACENKPRITEQIIIAAIIHHNARIEKLNTLLTKGPQRQEYILDNDSQSFQVSNTESPLNREIFQFSNEFEIPYAAFSISDDYLGEDYKLKEKAADSAYALESLLAYSSREIKITQRIFKSAQRFKSKSRIMDSMQILLQKAESLEQEGYDEQESVRAEEIRQYIAKRATCKAYDEEFPVETFVGDVQNTVALSGGC</sequence>
<protein>
    <recommendedName>
        <fullName evidence="2">Heterokaryon incompatibility domain-containing protein</fullName>
    </recommendedName>
</protein>
<dbReference type="STRING" id="1399860.A0A2C5YFB1"/>
<dbReference type="InterPro" id="IPR052895">
    <property type="entry name" value="HetReg/Transcr_Mod"/>
</dbReference>
<feature type="domain" description="Heterokaryon incompatibility" evidence="2">
    <location>
        <begin position="335"/>
        <end position="495"/>
    </location>
</feature>
<evidence type="ECO:0000256" key="1">
    <source>
        <dbReference type="SAM" id="MobiDB-lite"/>
    </source>
</evidence>
<dbReference type="OrthoDB" id="4928236at2759"/>
<dbReference type="Pfam" id="PF06985">
    <property type="entry name" value="HET"/>
    <property type="match status" value="1"/>
</dbReference>